<sequence>MYIYRCSECYANARRGTSAAMVASSSERSGSMASQVIGLTTTSLGERLARICRRHGESGQKGASDHHAQRKGRPLKDTPTTWVHRNLALWSRVLAPLQPLDAPRARATAWDASWPLQRELTSARLARRTVTAQLGDWNLEDLADTAELLVSEVVTNALRHTRGPLRLNLQVRGSRLRCEVEDTDPAGPVRRVVDTDAEGGRGTELLDLLSEAWGSTRTATGKTTWFELLTRTPEPEGSPASD</sequence>
<name>Q82GY5_STRAW</name>
<evidence type="ECO:0000259" key="3">
    <source>
        <dbReference type="Pfam" id="PF13581"/>
    </source>
</evidence>
<dbReference type="InterPro" id="IPR003594">
    <property type="entry name" value="HATPase_dom"/>
</dbReference>
<evidence type="ECO:0000313" key="4">
    <source>
        <dbReference type="EMBL" id="BAC71473.1"/>
    </source>
</evidence>
<dbReference type="Gene3D" id="3.30.565.10">
    <property type="entry name" value="Histidine kinase-like ATPase, C-terminal domain"/>
    <property type="match status" value="1"/>
</dbReference>
<evidence type="ECO:0000256" key="1">
    <source>
        <dbReference type="ARBA" id="ARBA00022527"/>
    </source>
</evidence>
<dbReference type="AlphaFoldDB" id="Q82GY5"/>
<dbReference type="PANTHER" id="PTHR35526:SF3">
    <property type="entry name" value="ANTI-SIGMA-F FACTOR RSBW"/>
    <property type="match status" value="1"/>
</dbReference>
<organism evidence="4 5">
    <name type="scientific">Streptomyces avermitilis (strain ATCC 31267 / DSM 46492 / JCM 5070 / NBRC 14893 / NCIMB 12804 / NRRL 8165 / MA-4680)</name>
    <dbReference type="NCBI Taxonomy" id="227882"/>
    <lineage>
        <taxon>Bacteria</taxon>
        <taxon>Bacillati</taxon>
        <taxon>Actinomycetota</taxon>
        <taxon>Actinomycetes</taxon>
        <taxon>Kitasatosporales</taxon>
        <taxon>Streptomycetaceae</taxon>
        <taxon>Streptomyces</taxon>
    </lineage>
</organism>
<keyword evidence="1" id="KW-0808">Transferase</keyword>
<dbReference type="eggNOG" id="COG2208">
    <property type="taxonomic scope" value="Bacteria"/>
</dbReference>
<keyword evidence="1" id="KW-0723">Serine/threonine-protein kinase</keyword>
<accession>Q82GY5</accession>
<dbReference type="EMBL" id="BA000030">
    <property type="protein sequence ID" value="BAC71473.1"/>
    <property type="molecule type" value="Genomic_DNA"/>
</dbReference>
<dbReference type="PANTHER" id="PTHR35526">
    <property type="entry name" value="ANTI-SIGMA-F FACTOR RSBW-RELATED"/>
    <property type="match status" value="1"/>
</dbReference>
<dbReference type="KEGG" id="sma:SAVERM_3761"/>
<feature type="region of interest" description="Disordered" evidence="2">
    <location>
        <begin position="55"/>
        <end position="78"/>
    </location>
</feature>
<evidence type="ECO:0000313" key="5">
    <source>
        <dbReference type="Proteomes" id="UP000000428"/>
    </source>
</evidence>
<dbReference type="GO" id="GO:0004674">
    <property type="term" value="F:protein serine/threonine kinase activity"/>
    <property type="evidence" value="ECO:0007669"/>
    <property type="project" value="UniProtKB-KW"/>
</dbReference>
<feature type="compositionally biased region" description="Basic and acidic residues" evidence="2">
    <location>
        <begin position="55"/>
        <end position="67"/>
    </location>
</feature>
<reference evidence="4 5" key="2">
    <citation type="journal article" date="2003" name="Nat. Biotechnol.">
        <title>Complete genome sequence and comparative analysis of the industrial microorganism Streptomyces avermitilis.</title>
        <authorList>
            <person name="Ikeda H."/>
            <person name="Ishikawa J."/>
            <person name="Hanamoto A."/>
            <person name="Shinose M."/>
            <person name="Kikuchi H."/>
            <person name="Shiba T."/>
            <person name="Sakaki Y."/>
            <person name="Hattori M."/>
            <person name="Omura S."/>
        </authorList>
    </citation>
    <scope>NUCLEOTIDE SEQUENCE [LARGE SCALE GENOMIC DNA]</scope>
    <source>
        <strain evidence="5">ATCC 31267 / DSM 46492 / JCM 5070 / NBRC 14893 / NCIMB 12804 / NRRL 8165 / MA-4680</strain>
    </source>
</reference>
<dbReference type="HOGENOM" id="CLU_1146651_0_0_11"/>
<dbReference type="Proteomes" id="UP000000428">
    <property type="component" value="Chromosome"/>
</dbReference>
<dbReference type="Pfam" id="PF13581">
    <property type="entry name" value="HATPase_c_2"/>
    <property type="match status" value="1"/>
</dbReference>
<reference evidence="4 5" key="1">
    <citation type="journal article" date="2001" name="Proc. Natl. Acad. Sci. U.S.A.">
        <title>Genome sequence of an industrial microorganism Streptomyces avermitilis: deducing the ability of producing secondary metabolites.</title>
        <authorList>
            <person name="Omura S."/>
            <person name="Ikeda H."/>
            <person name="Ishikawa J."/>
            <person name="Hanamoto A."/>
            <person name="Takahashi C."/>
            <person name="Shinose M."/>
            <person name="Takahashi Y."/>
            <person name="Horikawa H."/>
            <person name="Nakazawa H."/>
            <person name="Osonoe T."/>
            <person name="Kikuchi H."/>
            <person name="Shiba T."/>
            <person name="Sakaki Y."/>
            <person name="Hattori M."/>
        </authorList>
    </citation>
    <scope>NUCLEOTIDE SEQUENCE [LARGE SCALE GENOMIC DNA]</scope>
    <source>
        <strain evidence="5">ATCC 31267 / DSM 46492 / JCM 5070 / NBRC 14893 / NCIMB 12804 / NRRL 8165 / MA-4680</strain>
    </source>
</reference>
<protein>
    <recommendedName>
        <fullName evidence="3">Histidine kinase/HSP90-like ATPase domain-containing protein</fullName>
    </recommendedName>
</protein>
<proteinExistence type="predicted"/>
<evidence type="ECO:0000256" key="2">
    <source>
        <dbReference type="SAM" id="MobiDB-lite"/>
    </source>
</evidence>
<dbReference type="SUPFAM" id="SSF55874">
    <property type="entry name" value="ATPase domain of HSP90 chaperone/DNA topoisomerase II/histidine kinase"/>
    <property type="match status" value="1"/>
</dbReference>
<dbReference type="InterPro" id="IPR036890">
    <property type="entry name" value="HATPase_C_sf"/>
</dbReference>
<gene>
    <name evidence="4" type="ORF">SAVERM_3761</name>
</gene>
<feature type="domain" description="Histidine kinase/HSP90-like ATPase" evidence="3">
    <location>
        <begin position="119"/>
        <end position="226"/>
    </location>
</feature>
<reference evidence="4 5" key="3">
    <citation type="journal article" date="2014" name="J. Ind. Microbiol. Biotechnol.">
        <title>Genome mining of the Streptomyces avermitilis genome and development of genome-minimized hosts for heterologous expression of biosynthetic gene clusters.</title>
        <authorList>
            <person name="Ikeda H."/>
            <person name="Shin-ya K."/>
            <person name="Omura S."/>
        </authorList>
    </citation>
    <scope>NUCLEOTIDE SEQUENCE [LARGE SCALE GENOMIC DNA]</scope>
    <source>
        <strain evidence="5">ATCC 31267 / DSM 46492 / JCM 5070 / NBRC 14893 / NCIMB 12804 / NRRL 8165 / MA-4680</strain>
    </source>
</reference>
<keyword evidence="1" id="KW-0418">Kinase</keyword>
<keyword evidence="5" id="KW-1185">Reference proteome</keyword>
<dbReference type="InterPro" id="IPR050267">
    <property type="entry name" value="Anti-sigma-factor_SerPK"/>
</dbReference>
<dbReference type="CDD" id="cd16936">
    <property type="entry name" value="HATPase_RsbW-like"/>
    <property type="match status" value="1"/>
</dbReference>